<dbReference type="InterPro" id="IPR019734">
    <property type="entry name" value="TPR_rpt"/>
</dbReference>
<dbReference type="InterPro" id="IPR011990">
    <property type="entry name" value="TPR-like_helical_dom_sf"/>
</dbReference>
<evidence type="ECO:0000256" key="10">
    <source>
        <dbReference type="SAM" id="MobiDB-lite"/>
    </source>
</evidence>
<evidence type="ECO:0000256" key="7">
    <source>
        <dbReference type="ARBA" id="ARBA00044534"/>
    </source>
</evidence>
<dbReference type="GeneID" id="20038260"/>
<gene>
    <name evidence="12" type="ORF">C922_02986</name>
</gene>
<dbReference type="PROSITE" id="PS50005">
    <property type="entry name" value="TPR"/>
    <property type="match status" value="1"/>
</dbReference>
<dbReference type="GO" id="GO:0051087">
    <property type="term" value="F:protein-folding chaperone binding"/>
    <property type="evidence" value="ECO:0007669"/>
    <property type="project" value="TreeGrafter"/>
</dbReference>
<evidence type="ECO:0000256" key="5">
    <source>
        <dbReference type="ARBA" id="ARBA00022786"/>
    </source>
</evidence>
<dbReference type="GO" id="GO:0043161">
    <property type="term" value="P:proteasome-mediated ubiquitin-dependent protein catabolic process"/>
    <property type="evidence" value="ECO:0007669"/>
    <property type="project" value="TreeGrafter"/>
</dbReference>
<dbReference type="RefSeq" id="XP_008816806.1">
    <property type="nucleotide sequence ID" value="XM_008818584.1"/>
</dbReference>
<dbReference type="SMART" id="SM00028">
    <property type="entry name" value="TPR"/>
    <property type="match status" value="3"/>
</dbReference>
<dbReference type="GO" id="GO:0000209">
    <property type="term" value="P:protein polyubiquitination"/>
    <property type="evidence" value="ECO:0007669"/>
    <property type="project" value="TreeGrafter"/>
</dbReference>
<keyword evidence="3" id="KW-0808">Transferase</keyword>
<dbReference type="InterPro" id="IPR013083">
    <property type="entry name" value="Znf_RING/FYVE/PHD"/>
</dbReference>
<dbReference type="AlphaFoldDB" id="W7A4K7"/>
<feature type="compositionally biased region" description="Low complexity" evidence="10">
    <location>
        <begin position="508"/>
        <end position="537"/>
    </location>
</feature>
<evidence type="ECO:0000256" key="8">
    <source>
        <dbReference type="ARBA" id="ARBA00044543"/>
    </source>
</evidence>
<dbReference type="Gene3D" id="1.25.40.10">
    <property type="entry name" value="Tetratricopeptide repeat domain"/>
    <property type="match status" value="1"/>
</dbReference>
<evidence type="ECO:0000256" key="6">
    <source>
        <dbReference type="ARBA" id="ARBA00022803"/>
    </source>
</evidence>
<dbReference type="Pfam" id="PF04564">
    <property type="entry name" value="U-box"/>
    <property type="match status" value="1"/>
</dbReference>
<dbReference type="InterPro" id="IPR003613">
    <property type="entry name" value="Ubox_domain"/>
</dbReference>
<reference evidence="12 13" key="1">
    <citation type="submission" date="2013-02" db="EMBL/GenBank/DDBJ databases">
        <title>The Genome Sequence of Plasmodium inui San Antonio 1.</title>
        <authorList>
            <consortium name="The Broad Institute Genome Sequencing Platform"/>
            <consortium name="The Broad Institute Genome Sequencing Center for Infectious Disease"/>
            <person name="Neafsey D."/>
            <person name="Cheeseman I."/>
            <person name="Volkman S."/>
            <person name="Adams J."/>
            <person name="Walker B."/>
            <person name="Young S.K."/>
            <person name="Zeng Q."/>
            <person name="Gargeya S."/>
            <person name="Fitzgerald M."/>
            <person name="Haas B."/>
            <person name="Abouelleil A."/>
            <person name="Alvarado L."/>
            <person name="Arachchi H.M."/>
            <person name="Berlin A.M."/>
            <person name="Chapman S.B."/>
            <person name="Dewar J."/>
            <person name="Goldberg J."/>
            <person name="Griggs A."/>
            <person name="Gujja S."/>
            <person name="Hansen M."/>
            <person name="Howarth C."/>
            <person name="Imamovic A."/>
            <person name="Larimer J."/>
            <person name="McCowan C."/>
            <person name="Murphy C."/>
            <person name="Neiman D."/>
            <person name="Pearson M."/>
            <person name="Priest M."/>
            <person name="Roberts A."/>
            <person name="Saif S."/>
            <person name="Shea T."/>
            <person name="Sisk P."/>
            <person name="Sykes S."/>
            <person name="Wortman J."/>
            <person name="Nusbaum C."/>
            <person name="Birren B."/>
        </authorList>
    </citation>
    <scope>NUCLEOTIDE SEQUENCE [LARGE SCALE GENOMIC DNA]</scope>
    <source>
        <strain evidence="12 13">San Antonio 1</strain>
    </source>
</reference>
<dbReference type="GO" id="GO:0006515">
    <property type="term" value="P:protein quality control for misfolded or incompletely synthesized proteins"/>
    <property type="evidence" value="ECO:0007669"/>
    <property type="project" value="TreeGrafter"/>
</dbReference>
<dbReference type="EC" id="2.3.2.27" evidence="2"/>
<evidence type="ECO:0000256" key="1">
    <source>
        <dbReference type="ARBA" id="ARBA00000900"/>
    </source>
</evidence>
<feature type="repeat" description="TPR" evidence="9">
    <location>
        <begin position="799"/>
        <end position="832"/>
    </location>
</feature>
<feature type="compositionally biased region" description="Polar residues" evidence="10">
    <location>
        <begin position="460"/>
        <end position="487"/>
    </location>
</feature>
<feature type="compositionally biased region" description="Basic and acidic residues" evidence="10">
    <location>
        <begin position="432"/>
        <end position="442"/>
    </location>
</feature>
<organism evidence="12 13">
    <name type="scientific">Plasmodium inui San Antonio 1</name>
    <dbReference type="NCBI Taxonomy" id="1237626"/>
    <lineage>
        <taxon>Eukaryota</taxon>
        <taxon>Sar</taxon>
        <taxon>Alveolata</taxon>
        <taxon>Apicomplexa</taxon>
        <taxon>Aconoidasida</taxon>
        <taxon>Haemosporida</taxon>
        <taxon>Plasmodiidae</taxon>
        <taxon>Plasmodium</taxon>
        <taxon>Plasmodium (Plasmodium)</taxon>
    </lineage>
</organism>
<dbReference type="PANTHER" id="PTHR46803:SF2">
    <property type="entry name" value="E3 UBIQUITIN-PROTEIN LIGASE CHIP"/>
    <property type="match status" value="1"/>
</dbReference>
<dbReference type="SMART" id="SM00504">
    <property type="entry name" value="Ubox"/>
    <property type="match status" value="1"/>
</dbReference>
<keyword evidence="4" id="KW-0677">Repeat</keyword>
<feature type="compositionally biased region" description="Low complexity" evidence="10">
    <location>
        <begin position="650"/>
        <end position="659"/>
    </location>
</feature>
<accession>W7A4K7</accession>
<evidence type="ECO:0000256" key="4">
    <source>
        <dbReference type="ARBA" id="ARBA00022737"/>
    </source>
</evidence>
<dbReference type="GO" id="GO:0071218">
    <property type="term" value="P:cellular response to misfolded protein"/>
    <property type="evidence" value="ECO:0007669"/>
    <property type="project" value="TreeGrafter"/>
</dbReference>
<dbReference type="CDD" id="cd16654">
    <property type="entry name" value="RING-Ubox_CHIP"/>
    <property type="match status" value="1"/>
</dbReference>
<evidence type="ECO:0000256" key="9">
    <source>
        <dbReference type="PROSITE-ProRule" id="PRU00339"/>
    </source>
</evidence>
<sequence>MNSIAEIERRQSEHFKKCNSTKKNKKRVCDFRNFSNHRRVKKTADSRSDRGNKHWDANAVKNRAIFLHRKFFKSLKQMETNKGEQKKTFLKNWNINYLSNNLSAFMKGAENVAGDRGHSAKSGYNGKGGLSGRSANSFNHCFLSRNVDSEMGGDGHNECSGHSEVGGHGEGSSEVYSQVNHRNVYTPEQNSPNLPHTAYKQVQGNAPNVNNFHPYEHVQSSTKEHNHYADIRGVLEKIKSRSSLSNFVGTVIQDGVNVVSDKIGSFSESGYAEDPSRSDDWSNHIGSAHYSRVKYDFPYGDQTGENEKYHIASSNNRTTGNSSSQNNGNGNSQQSGKGGSSTQNNYNNKDTGGGGTNSNNYNHSGSGGYNNSASGYANGRFPNGAGGNENNDGGDGDEDGNNGHYGRSGRCDNNGESNDEDDDNEDDNGDGDSDRHGERRNDPSGYQNDRVDNPCDRNGTMYSRNNGSSASVTSSYINADAQASNSDAMKHQFQKRRKSGRTTCPPGNNSNNRRSSNSASSVNFVEGGSSSNGYGEYNNSEVQYANAERRTNLNVTRRIKEGSIEYYNPYTMGMGGSHNRSATEAPSHNRGNYDCSDGHYGDNYGGSGAGGNSTSSRGGASHGGDLLGRNNRSNSYGDIRSNGDGGNDGNNGNSGSTNNHETNLGPTNSMMKNIGNKRNYLANVNYKDMGPNPSYCKQGDSNSHVSSHRNSFSSGGNHSKQIKKGRDCGDSGDSGDSNHSNRSDDLGNCDDCRDGGNNDDGDDPNDRNDRDDEEDQMQKRHVHGTNSEMLNPEDRKREAEKYKVLGNQSYKLGYFESAIDYYTKAISYDNTNHVYYTNRALCYKKQKLWKLANSDARQALNLEEESVKAHFILGLTLLHLNSLEEGLKKLTKAKTLSSYLKDSNESEINRYILQAKKLIYLRDEQNKQLTYTELQSFLIDKINLLNQIGYISNEEKFLRTQQTENLFKEVLNSFQKKQIPDYLCCKISMCLMNEPVITPSGMTYDKIFLYEHVKHNGSFDPVSREQFSMREVIPNYAIKEATDNFLKSNPWAFEE</sequence>
<evidence type="ECO:0000313" key="12">
    <source>
        <dbReference type="EMBL" id="EUD66665.1"/>
    </source>
</evidence>
<dbReference type="VEuPathDB" id="PlasmoDB:C922_02986"/>
<dbReference type="GO" id="GO:0061630">
    <property type="term" value="F:ubiquitin protein ligase activity"/>
    <property type="evidence" value="ECO:0007669"/>
    <property type="project" value="UniProtKB-EC"/>
</dbReference>
<dbReference type="Gene3D" id="3.30.40.10">
    <property type="entry name" value="Zinc/RING finger domain, C3HC4 (zinc finger)"/>
    <property type="match status" value="1"/>
</dbReference>
<feature type="compositionally biased region" description="Acidic residues" evidence="10">
    <location>
        <begin position="417"/>
        <end position="431"/>
    </location>
</feature>
<feature type="compositionally biased region" description="Low complexity" evidence="10">
    <location>
        <begin position="357"/>
        <end position="379"/>
    </location>
</feature>
<feature type="domain" description="U-box" evidence="11">
    <location>
        <begin position="978"/>
        <end position="1052"/>
    </location>
</feature>
<proteinExistence type="predicted"/>
<feature type="region of interest" description="Disordered" evidence="10">
    <location>
        <begin position="313"/>
        <end position="537"/>
    </location>
</feature>
<dbReference type="EMBL" id="KI965470">
    <property type="protein sequence ID" value="EUD66665.1"/>
    <property type="molecule type" value="Genomic_DNA"/>
</dbReference>
<feature type="region of interest" description="Disordered" evidence="10">
    <location>
        <begin position="692"/>
        <end position="796"/>
    </location>
</feature>
<evidence type="ECO:0000256" key="3">
    <source>
        <dbReference type="ARBA" id="ARBA00022679"/>
    </source>
</evidence>
<keyword evidence="6 9" id="KW-0802">TPR repeat</keyword>
<feature type="compositionally biased region" description="Low complexity" evidence="10">
    <location>
        <begin position="313"/>
        <end position="350"/>
    </location>
</feature>
<dbReference type="PANTHER" id="PTHR46803">
    <property type="entry name" value="E3 UBIQUITIN-PROTEIN LIGASE CHIP"/>
    <property type="match status" value="1"/>
</dbReference>
<comment type="catalytic activity">
    <reaction evidence="1">
        <text>S-ubiquitinyl-[E2 ubiquitin-conjugating enzyme]-L-cysteine + [acceptor protein]-L-lysine = [E2 ubiquitin-conjugating enzyme]-L-cysteine + N(6)-ubiquitinyl-[acceptor protein]-L-lysine.</text>
        <dbReference type="EC" id="2.3.2.27"/>
    </reaction>
</comment>
<keyword evidence="5" id="KW-0833">Ubl conjugation pathway</keyword>
<feature type="compositionally biased region" description="Basic and acidic residues" evidence="10">
    <location>
        <begin position="153"/>
        <end position="167"/>
    </location>
</feature>
<name>W7A4K7_9APIC</name>
<evidence type="ECO:0000256" key="2">
    <source>
        <dbReference type="ARBA" id="ARBA00012483"/>
    </source>
</evidence>
<evidence type="ECO:0000259" key="11">
    <source>
        <dbReference type="PROSITE" id="PS51698"/>
    </source>
</evidence>
<feature type="compositionally biased region" description="Basic and acidic residues" evidence="10">
    <location>
        <begin position="739"/>
        <end position="756"/>
    </location>
</feature>
<protein>
    <recommendedName>
        <fullName evidence="7">E3 ubiquitin-protein ligase CHIP</fullName>
        <ecNumber evidence="2">2.3.2.27</ecNumber>
    </recommendedName>
    <alternativeName>
        <fullName evidence="8">RING-type E3 ubiquitin transferase CHIP</fullName>
    </alternativeName>
</protein>
<evidence type="ECO:0000313" key="13">
    <source>
        <dbReference type="Proteomes" id="UP000030640"/>
    </source>
</evidence>
<dbReference type="GO" id="GO:0045862">
    <property type="term" value="P:positive regulation of proteolysis"/>
    <property type="evidence" value="ECO:0007669"/>
    <property type="project" value="TreeGrafter"/>
</dbReference>
<dbReference type="InterPro" id="IPR045202">
    <property type="entry name" value="CHIP_RING-Ubox"/>
</dbReference>
<feature type="compositionally biased region" description="Polar residues" evidence="10">
    <location>
        <begin position="660"/>
        <end position="671"/>
    </location>
</feature>
<feature type="region of interest" description="Disordered" evidence="10">
    <location>
        <begin position="152"/>
        <end position="174"/>
    </location>
</feature>
<dbReference type="SUPFAM" id="SSF57850">
    <property type="entry name" value="RING/U-box"/>
    <property type="match status" value="1"/>
</dbReference>
<feature type="region of interest" description="Disordered" evidence="10">
    <location>
        <begin position="606"/>
        <end position="673"/>
    </location>
</feature>
<dbReference type="PROSITE" id="PS51698">
    <property type="entry name" value="U_BOX"/>
    <property type="match status" value="1"/>
</dbReference>
<dbReference type="SUPFAM" id="SSF48452">
    <property type="entry name" value="TPR-like"/>
    <property type="match status" value="1"/>
</dbReference>
<dbReference type="OrthoDB" id="273087at2759"/>
<dbReference type="Proteomes" id="UP000030640">
    <property type="component" value="Unassembled WGS sequence"/>
</dbReference>
<keyword evidence="13" id="KW-1185">Reference proteome</keyword>
<dbReference type="GO" id="GO:0005737">
    <property type="term" value="C:cytoplasm"/>
    <property type="evidence" value="ECO:0007669"/>
    <property type="project" value="TreeGrafter"/>
</dbReference>
<feature type="compositionally biased region" description="Low complexity" evidence="10">
    <location>
        <begin position="701"/>
        <end position="719"/>
    </location>
</feature>